<feature type="compositionally biased region" description="Basic and acidic residues" evidence="1">
    <location>
        <begin position="527"/>
        <end position="542"/>
    </location>
</feature>
<gene>
    <name evidence="3" type="primary">LOC117651927</name>
</gene>
<feature type="compositionally biased region" description="Basic and acidic residues" evidence="1">
    <location>
        <begin position="449"/>
        <end position="509"/>
    </location>
</feature>
<dbReference type="InParanoid" id="A0A6P9A7X5"/>
<organism evidence="3">
    <name type="scientific">Thrips palmi</name>
    <name type="common">Melon thrips</name>
    <dbReference type="NCBI Taxonomy" id="161013"/>
    <lineage>
        <taxon>Eukaryota</taxon>
        <taxon>Metazoa</taxon>
        <taxon>Ecdysozoa</taxon>
        <taxon>Arthropoda</taxon>
        <taxon>Hexapoda</taxon>
        <taxon>Insecta</taxon>
        <taxon>Pterygota</taxon>
        <taxon>Neoptera</taxon>
        <taxon>Paraneoptera</taxon>
        <taxon>Thysanoptera</taxon>
        <taxon>Terebrantia</taxon>
        <taxon>Thripoidea</taxon>
        <taxon>Thripidae</taxon>
        <taxon>Thrips</taxon>
    </lineage>
</organism>
<keyword evidence="2" id="KW-1185">Reference proteome</keyword>
<name>A0A6P9A7X5_THRPL</name>
<reference evidence="3" key="1">
    <citation type="submission" date="2025-08" db="UniProtKB">
        <authorList>
            <consortium name="RefSeq"/>
        </authorList>
    </citation>
    <scope>IDENTIFICATION</scope>
    <source>
        <tissue evidence="3">Total insect</tissue>
    </source>
</reference>
<dbReference type="AlphaFoldDB" id="A0A6P9A7X5"/>
<feature type="region of interest" description="Disordered" evidence="1">
    <location>
        <begin position="421"/>
        <end position="568"/>
    </location>
</feature>
<dbReference type="RefSeq" id="XP_034252426.1">
    <property type="nucleotide sequence ID" value="XM_034396535.1"/>
</dbReference>
<dbReference type="GeneID" id="117651927"/>
<feature type="compositionally biased region" description="Polar residues" evidence="1">
    <location>
        <begin position="545"/>
        <end position="562"/>
    </location>
</feature>
<protein>
    <submittedName>
        <fullName evidence="3">Uncharacterized protein LOC117651927</fullName>
    </submittedName>
</protein>
<dbReference type="Proteomes" id="UP000515158">
    <property type="component" value="Unplaced"/>
</dbReference>
<dbReference type="KEGG" id="tpal:117651927"/>
<sequence length="586" mass="67366">MDVATFNLLTNFLNSCDNVDLPYFVLSTKDVLSGRLCTAFSIQLFRNYLPLYTAFSGENPRVARQEHAIQLFQAAVPAQRIRHDVNFFFVRAEPHPNTDILRFPLTQTYNFLTALRNLPAAQASAAVRAAFEHVPHCQVDYENRIFDIPPPPQALLRRPTMAHFTINPVLPVFSGSDPEEDINLFFARLNRIFDCYDDMTPAHYLVHLENQCRGPALSLFHAELQWLEQNPRAPGANDDRTPLQRYNHIRDKLIETFAVNRDTELYREQLQSRCKLDSESFQTYMENVLSLCRRAGIVEQAEILKHLHKGLPYAIALVLKPDDLTLANFLERVQRIDQIHRASMRTRSLKAMESCYNSTTASPFVSDLPNIFKPPSIVKQEAVTAPVPPKAEQNPATASLVIDNLINKLQNLIIQNKPATVSAVSSDAPLNSAARRGNFSPYQSPQRSPRNDRRDQSYRRDCGDRRSDSRPSRRDYDDRRSDFRPPRRNYDERRPDFRPPRSFNREEGFSRGPSPRFSDNRPMNSDYRNDRRSYRRDYDNRPSPRYSSTNGDPSIYRSNSRCSLGAPPPDPRMCGARAEVFSVSPW</sequence>
<evidence type="ECO:0000313" key="2">
    <source>
        <dbReference type="Proteomes" id="UP000515158"/>
    </source>
</evidence>
<dbReference type="OrthoDB" id="10669863at2759"/>
<accession>A0A6P9A7X5</accession>
<evidence type="ECO:0000313" key="3">
    <source>
        <dbReference type="RefSeq" id="XP_034252426.1"/>
    </source>
</evidence>
<proteinExistence type="predicted"/>
<evidence type="ECO:0000256" key="1">
    <source>
        <dbReference type="SAM" id="MobiDB-lite"/>
    </source>
</evidence>